<evidence type="ECO:0000313" key="3">
    <source>
        <dbReference type="Proteomes" id="UP000712281"/>
    </source>
</evidence>
<feature type="compositionally biased region" description="Basic and acidic residues" evidence="1">
    <location>
        <begin position="74"/>
        <end position="89"/>
    </location>
</feature>
<comment type="caution">
    <text evidence="2">The sequence shown here is derived from an EMBL/GenBank/DDBJ whole genome shotgun (WGS) entry which is preliminary data.</text>
</comment>
<evidence type="ECO:0000313" key="2">
    <source>
        <dbReference type="EMBL" id="KAF2598053.1"/>
    </source>
</evidence>
<dbReference type="EMBL" id="QGKW02000717">
    <property type="protein sequence ID" value="KAF2598053.1"/>
    <property type="molecule type" value="Genomic_DNA"/>
</dbReference>
<evidence type="ECO:0000256" key="1">
    <source>
        <dbReference type="SAM" id="MobiDB-lite"/>
    </source>
</evidence>
<proteinExistence type="predicted"/>
<feature type="compositionally biased region" description="Polar residues" evidence="1">
    <location>
        <begin position="91"/>
        <end position="118"/>
    </location>
</feature>
<gene>
    <name evidence="2" type="ORF">F2Q68_00010326</name>
</gene>
<dbReference type="Proteomes" id="UP000712281">
    <property type="component" value="Unassembled WGS sequence"/>
</dbReference>
<reference evidence="2" key="1">
    <citation type="submission" date="2019-12" db="EMBL/GenBank/DDBJ databases">
        <title>Genome sequencing and annotation of Brassica cretica.</title>
        <authorList>
            <person name="Studholme D.J."/>
            <person name="Sarris P.F."/>
        </authorList>
    </citation>
    <scope>NUCLEOTIDE SEQUENCE</scope>
    <source>
        <strain evidence="2">PFS-001/15</strain>
        <tissue evidence="2">Leaf</tissue>
    </source>
</reference>
<name>A0A8S9KXJ6_BRACR</name>
<feature type="region of interest" description="Disordered" evidence="1">
    <location>
        <begin position="59"/>
        <end position="118"/>
    </location>
</feature>
<organism evidence="2 3">
    <name type="scientific">Brassica cretica</name>
    <name type="common">Mustard</name>
    <dbReference type="NCBI Taxonomy" id="69181"/>
    <lineage>
        <taxon>Eukaryota</taxon>
        <taxon>Viridiplantae</taxon>
        <taxon>Streptophyta</taxon>
        <taxon>Embryophyta</taxon>
        <taxon>Tracheophyta</taxon>
        <taxon>Spermatophyta</taxon>
        <taxon>Magnoliopsida</taxon>
        <taxon>eudicotyledons</taxon>
        <taxon>Gunneridae</taxon>
        <taxon>Pentapetalae</taxon>
        <taxon>rosids</taxon>
        <taxon>malvids</taxon>
        <taxon>Brassicales</taxon>
        <taxon>Brassicaceae</taxon>
        <taxon>Brassiceae</taxon>
        <taxon>Brassica</taxon>
    </lineage>
</organism>
<accession>A0A8S9KXJ6</accession>
<protein>
    <submittedName>
        <fullName evidence="2">Uncharacterized protein</fullName>
    </submittedName>
</protein>
<dbReference type="AlphaFoldDB" id="A0A8S9KXJ6"/>
<sequence length="118" mass="13970">MARVTGISDKVEIDALKKTLWYRSKFRQWISLEKPRTIQDALHKLTDFIIMEEDMKILSQKYNPQKTPTKKKSSRNDKYVHHEGEDVQGEHNYTINSEQGKTSGNTWTRNQYKDNSYC</sequence>